<sequence length="137" mass="14873">MKIYRSKIDCWLAVMISGITILPALPLVISGEDIWVVVLLAFIAALEIAVVIGFRYVIDGSKLMVKALYVINSGTYDIGNIVEITPTRTILSSPAASLDRIAISFINSRTPLVISPVDKDAFILALTAINPDIRVKS</sequence>
<feature type="transmembrane region" description="Helical" evidence="1">
    <location>
        <begin position="35"/>
        <end position="58"/>
    </location>
</feature>
<keyword evidence="1" id="KW-1133">Transmembrane helix</keyword>
<proteinExistence type="predicted"/>
<evidence type="ECO:0000313" key="4">
    <source>
        <dbReference type="Proteomes" id="UP000306630"/>
    </source>
</evidence>
<dbReference type="GO" id="GO:0030153">
    <property type="term" value="P:bacteriocin immunity"/>
    <property type="evidence" value="ECO:0007669"/>
    <property type="project" value="InterPro"/>
</dbReference>
<protein>
    <recommendedName>
        <fullName evidence="2">Uncharacterized protein YyaB-like PH domain-containing protein</fullName>
    </recommendedName>
</protein>
<feature type="transmembrane region" description="Helical" evidence="1">
    <location>
        <begin position="12"/>
        <end position="29"/>
    </location>
</feature>
<dbReference type="InterPro" id="IPR009589">
    <property type="entry name" value="PH_YyaB-like"/>
</dbReference>
<dbReference type="EMBL" id="SRYD01000055">
    <property type="protein sequence ID" value="TGY70840.1"/>
    <property type="molecule type" value="Genomic_DNA"/>
</dbReference>
<dbReference type="AlphaFoldDB" id="A0A4S1ZM39"/>
<evidence type="ECO:0000313" key="3">
    <source>
        <dbReference type="EMBL" id="TGY70840.1"/>
    </source>
</evidence>
<evidence type="ECO:0000256" key="1">
    <source>
        <dbReference type="SAM" id="Phobius"/>
    </source>
</evidence>
<gene>
    <name evidence="3" type="ORF">E5333_12085</name>
</gene>
<organism evidence="3 4">
    <name type="scientific">Muribaculum intestinale</name>
    <dbReference type="NCBI Taxonomy" id="1796646"/>
    <lineage>
        <taxon>Bacteria</taxon>
        <taxon>Pseudomonadati</taxon>
        <taxon>Bacteroidota</taxon>
        <taxon>Bacteroidia</taxon>
        <taxon>Bacteroidales</taxon>
        <taxon>Muribaculaceae</taxon>
        <taxon>Muribaculum</taxon>
    </lineage>
</organism>
<accession>A0A4S1ZM39</accession>
<name>A0A4S1ZM39_9BACT</name>
<reference evidence="3 4" key="1">
    <citation type="submission" date="2019-04" db="EMBL/GenBank/DDBJ databases">
        <title>Microbes associate with the intestines of laboratory mice.</title>
        <authorList>
            <person name="Navarre W."/>
            <person name="Wong E."/>
            <person name="Huang K."/>
            <person name="Tropini C."/>
            <person name="Ng K."/>
            <person name="Yu B."/>
        </authorList>
    </citation>
    <scope>NUCLEOTIDE SEQUENCE [LARGE SCALE GENOMIC DNA]</scope>
    <source>
        <strain evidence="3 4">NM06_A21</strain>
    </source>
</reference>
<feature type="domain" description="Uncharacterized protein YyaB-like PH" evidence="2">
    <location>
        <begin position="55"/>
        <end position="130"/>
    </location>
</feature>
<evidence type="ECO:0000259" key="2">
    <source>
        <dbReference type="Pfam" id="PF06713"/>
    </source>
</evidence>
<dbReference type="RefSeq" id="WP_135957179.1">
    <property type="nucleotide sequence ID" value="NZ_CAMRAI010000018.1"/>
</dbReference>
<keyword evidence="1" id="KW-0812">Transmembrane</keyword>
<keyword evidence="1" id="KW-0472">Membrane</keyword>
<comment type="caution">
    <text evidence="3">The sequence shown here is derived from an EMBL/GenBank/DDBJ whole genome shotgun (WGS) entry which is preliminary data.</text>
</comment>
<dbReference type="Proteomes" id="UP000306630">
    <property type="component" value="Unassembled WGS sequence"/>
</dbReference>
<dbReference type="Pfam" id="PF06713">
    <property type="entry name" value="bPH_4"/>
    <property type="match status" value="1"/>
</dbReference>